<feature type="compositionally biased region" description="Basic and acidic residues" evidence="1">
    <location>
        <begin position="513"/>
        <end position="536"/>
    </location>
</feature>
<reference evidence="4" key="1">
    <citation type="submission" date="2021-01" db="EMBL/GenBank/DDBJ databases">
        <title>Whole genome shotgun sequence of Planosporangium flavigriseum NBRC 105377.</title>
        <authorList>
            <person name="Komaki H."/>
            <person name="Tamura T."/>
        </authorList>
    </citation>
    <scope>NUCLEOTIDE SEQUENCE</scope>
    <source>
        <strain evidence="4">NBRC 105377</strain>
    </source>
</reference>
<dbReference type="Pfam" id="PF12245">
    <property type="entry name" value="Big_3_2"/>
    <property type="match status" value="2"/>
</dbReference>
<feature type="signal peptide" evidence="2">
    <location>
        <begin position="1"/>
        <end position="18"/>
    </location>
</feature>
<evidence type="ECO:0000313" key="4">
    <source>
        <dbReference type="EMBL" id="GIG73437.1"/>
    </source>
</evidence>
<dbReference type="EMBL" id="BONU01000009">
    <property type="protein sequence ID" value="GIG73437.1"/>
    <property type="molecule type" value="Genomic_DNA"/>
</dbReference>
<dbReference type="InterPro" id="IPR022038">
    <property type="entry name" value="Ig-like_bact"/>
</dbReference>
<evidence type="ECO:0000256" key="1">
    <source>
        <dbReference type="SAM" id="MobiDB-lite"/>
    </source>
</evidence>
<dbReference type="Gene3D" id="2.60.40.10">
    <property type="entry name" value="Immunoglobulins"/>
    <property type="match status" value="3"/>
</dbReference>
<gene>
    <name evidence="4" type="ORF">Pfl04_18410</name>
</gene>
<feature type="domain" description="Ig-like" evidence="3">
    <location>
        <begin position="238"/>
        <end position="316"/>
    </location>
</feature>
<feature type="region of interest" description="Disordered" evidence="1">
    <location>
        <begin position="504"/>
        <end position="536"/>
    </location>
</feature>
<dbReference type="AlphaFoldDB" id="A0A8J3LI97"/>
<sequence length="536" mass="55198">MVLLATAALWLNSTTLHTQPAATQAAAQVLTFTGNDSITAYASAPTTATAGPATIVFENSAATGNTTGMPHTLTFDTSTPGYNHDVDLNITASPYDPNKGRYEAQVNLTPGKYRYFCAMAGHQMSGEFVVTGSAADTTPPQVSASVTGDKDAAGNYVGSATVTISAQDTESGVDTVEYSLDGQPFTAYSSPVTVNQPGQHMVHYRAKDKAGNTSPEGMVSFTVVAPPAQDKTPPQVSAQVSGTKDGAGNYVNSATVTISASDAESGVATVEYSLDGQPYAAYTAPVAVNQPGKHTVNYRATDKAGNTSNVGAVEFTVTSPPGDTTAPQVSAAVAGDKDASGNYVGSATVTISAQDSESGVATVEYALDQATFVGYSAPVSVNQPGQHTVRYRATDKAGNVSAVGSVQFTVVTPPAPGDTTAPQVSAVIAGSMDWAWNYVDSATVTISATDAGSGVATIEYSVDGQAFAAYTAPLTINQPGRHTVTYRATDKAGNTSAVGTASFSVVKSKSKTKPADRCEKEHNDHKDHDKKRNCDD</sequence>
<dbReference type="SUPFAM" id="SSF49503">
    <property type="entry name" value="Cupredoxins"/>
    <property type="match status" value="1"/>
</dbReference>
<feature type="domain" description="Ig-like" evidence="3">
    <location>
        <begin position="324"/>
        <end position="409"/>
    </location>
</feature>
<dbReference type="InterPro" id="IPR013783">
    <property type="entry name" value="Ig-like_fold"/>
</dbReference>
<dbReference type="NCBIfam" id="NF047446">
    <property type="entry name" value="barrel_OmpL47"/>
    <property type="match status" value="4"/>
</dbReference>
<protein>
    <recommendedName>
        <fullName evidence="3">Ig-like domain-containing protein</fullName>
    </recommendedName>
</protein>
<keyword evidence="2" id="KW-0732">Signal</keyword>
<name>A0A8J3LI97_9ACTN</name>
<evidence type="ECO:0000256" key="2">
    <source>
        <dbReference type="SAM" id="SignalP"/>
    </source>
</evidence>
<proteinExistence type="predicted"/>
<dbReference type="Gene3D" id="2.60.40.420">
    <property type="entry name" value="Cupredoxins - blue copper proteins"/>
    <property type="match status" value="1"/>
</dbReference>
<dbReference type="InterPro" id="IPR008972">
    <property type="entry name" value="Cupredoxin"/>
</dbReference>
<comment type="caution">
    <text evidence="4">The sequence shown here is derived from an EMBL/GenBank/DDBJ whole genome shotgun (WGS) entry which is preliminary data.</text>
</comment>
<keyword evidence="5" id="KW-1185">Reference proteome</keyword>
<dbReference type="InterPro" id="IPR058094">
    <property type="entry name" value="Ig-like_OmpL47-like"/>
</dbReference>
<evidence type="ECO:0000259" key="3">
    <source>
        <dbReference type="Pfam" id="PF12245"/>
    </source>
</evidence>
<organism evidence="4 5">
    <name type="scientific">Planosporangium flavigriseum</name>
    <dbReference type="NCBI Taxonomy" id="373681"/>
    <lineage>
        <taxon>Bacteria</taxon>
        <taxon>Bacillati</taxon>
        <taxon>Actinomycetota</taxon>
        <taxon>Actinomycetes</taxon>
        <taxon>Micromonosporales</taxon>
        <taxon>Micromonosporaceae</taxon>
        <taxon>Planosporangium</taxon>
    </lineage>
</organism>
<dbReference type="GO" id="GO:0005975">
    <property type="term" value="P:carbohydrate metabolic process"/>
    <property type="evidence" value="ECO:0007669"/>
    <property type="project" value="UniProtKB-ARBA"/>
</dbReference>
<dbReference type="Gene3D" id="3.30.1920.20">
    <property type="match status" value="1"/>
</dbReference>
<accession>A0A8J3LI97</accession>
<feature type="chain" id="PRO_5039081324" description="Ig-like domain-containing protein" evidence="2">
    <location>
        <begin position="19"/>
        <end position="536"/>
    </location>
</feature>
<dbReference type="Proteomes" id="UP000653674">
    <property type="component" value="Unassembled WGS sequence"/>
</dbReference>
<evidence type="ECO:0000313" key="5">
    <source>
        <dbReference type="Proteomes" id="UP000653674"/>
    </source>
</evidence>